<evidence type="ECO:0000313" key="2">
    <source>
        <dbReference type="Proteomes" id="UP001314170"/>
    </source>
</evidence>
<proteinExistence type="predicted"/>
<organism evidence="1 2">
    <name type="scientific">Dovyalis caffra</name>
    <dbReference type="NCBI Taxonomy" id="77055"/>
    <lineage>
        <taxon>Eukaryota</taxon>
        <taxon>Viridiplantae</taxon>
        <taxon>Streptophyta</taxon>
        <taxon>Embryophyta</taxon>
        <taxon>Tracheophyta</taxon>
        <taxon>Spermatophyta</taxon>
        <taxon>Magnoliopsida</taxon>
        <taxon>eudicotyledons</taxon>
        <taxon>Gunneridae</taxon>
        <taxon>Pentapetalae</taxon>
        <taxon>rosids</taxon>
        <taxon>fabids</taxon>
        <taxon>Malpighiales</taxon>
        <taxon>Salicaceae</taxon>
        <taxon>Flacourtieae</taxon>
        <taxon>Dovyalis</taxon>
    </lineage>
</organism>
<dbReference type="AlphaFoldDB" id="A0AAV1S253"/>
<sequence>MKVIGVFIFLTGYCCESENSWWLRIRQARDCNMAKLGNLGFWDGFSLIKRGMKGIWLVPLCVLVVKLALNQFFICHGTEDQFDAGQSQFDIYTGNPNNKAGGRLTLMGPLLAILEELETTMPATTHGWHDWEARLLVDVGCGSCKATTLEDVER</sequence>
<dbReference type="Proteomes" id="UP001314170">
    <property type="component" value="Unassembled WGS sequence"/>
</dbReference>
<reference evidence="1 2" key="1">
    <citation type="submission" date="2024-01" db="EMBL/GenBank/DDBJ databases">
        <authorList>
            <person name="Waweru B."/>
        </authorList>
    </citation>
    <scope>NUCLEOTIDE SEQUENCE [LARGE SCALE GENOMIC DNA]</scope>
</reference>
<comment type="caution">
    <text evidence="1">The sequence shown here is derived from an EMBL/GenBank/DDBJ whole genome shotgun (WGS) entry which is preliminary data.</text>
</comment>
<accession>A0AAV1S253</accession>
<dbReference type="EMBL" id="CAWUPB010001162">
    <property type="protein sequence ID" value="CAK7344513.1"/>
    <property type="molecule type" value="Genomic_DNA"/>
</dbReference>
<protein>
    <submittedName>
        <fullName evidence="1">Uncharacterized protein</fullName>
    </submittedName>
</protein>
<name>A0AAV1S253_9ROSI</name>
<evidence type="ECO:0000313" key="1">
    <source>
        <dbReference type="EMBL" id="CAK7344513.1"/>
    </source>
</evidence>
<keyword evidence="2" id="KW-1185">Reference proteome</keyword>
<gene>
    <name evidence="1" type="ORF">DCAF_LOCUS17827</name>
</gene>